<proteinExistence type="predicted"/>
<sequence length="250" mass="27654">MDSMPHRIYGPRRQGVARRPGFDPQTQPVVPASQVLPALLPSTLQLDFICSAFGRAVDWQVEPIFADSFRSDFSDCKDIIRAAVLIPLVQRPDGLHVIFTRRSSHLHDHAGQISFPGGRIEPFDRDAVAAAVRETQEEIGVEPQYLKVIGTQPGYLTSTRFTMLPVIGQVLPGFSIHPDSTEVAEVFEVPLPALMDPAGHVMHRAQLPGGGHRLYFSIPWGPYFIWGATAALIRNLYHFLAAAQNTPDRS</sequence>
<evidence type="ECO:0000313" key="9">
    <source>
        <dbReference type="EMBL" id="TCT07123.1"/>
    </source>
</evidence>
<comment type="cofactor">
    <cofactor evidence="2">
        <name>Mg(2+)</name>
        <dbReference type="ChEBI" id="CHEBI:18420"/>
    </cofactor>
</comment>
<evidence type="ECO:0000256" key="1">
    <source>
        <dbReference type="ARBA" id="ARBA00001936"/>
    </source>
</evidence>
<keyword evidence="4" id="KW-0378">Hydrolase</keyword>
<dbReference type="EMBL" id="SMAJ01000007">
    <property type="protein sequence ID" value="TCT07123.1"/>
    <property type="molecule type" value="Genomic_DNA"/>
</dbReference>
<feature type="region of interest" description="Disordered" evidence="7">
    <location>
        <begin position="1"/>
        <end position="24"/>
    </location>
</feature>
<evidence type="ECO:0000256" key="2">
    <source>
        <dbReference type="ARBA" id="ARBA00001946"/>
    </source>
</evidence>
<keyword evidence="5" id="KW-0460">Magnesium</keyword>
<evidence type="ECO:0000259" key="8">
    <source>
        <dbReference type="PROSITE" id="PS51462"/>
    </source>
</evidence>
<dbReference type="InterPro" id="IPR045121">
    <property type="entry name" value="CoAse"/>
</dbReference>
<evidence type="ECO:0000256" key="7">
    <source>
        <dbReference type="SAM" id="MobiDB-lite"/>
    </source>
</evidence>
<protein>
    <submittedName>
        <fullName evidence="9">8-oxo-dGTP pyrophosphatase MutT (NUDIX family)</fullName>
    </submittedName>
</protein>
<dbReference type="GO" id="GO:0010945">
    <property type="term" value="F:coenzyme A diphosphatase activity"/>
    <property type="evidence" value="ECO:0007669"/>
    <property type="project" value="InterPro"/>
</dbReference>
<evidence type="ECO:0000256" key="3">
    <source>
        <dbReference type="ARBA" id="ARBA00022723"/>
    </source>
</evidence>
<dbReference type="InterPro" id="IPR000086">
    <property type="entry name" value="NUDIX_hydrolase_dom"/>
</dbReference>
<name>A0A4R3M3A2_9BURK</name>
<dbReference type="PANTHER" id="PTHR12992:SF11">
    <property type="entry name" value="MITOCHONDRIAL COENZYME A DIPHOSPHATASE NUDT8"/>
    <property type="match status" value="1"/>
</dbReference>
<dbReference type="Gene3D" id="3.90.79.10">
    <property type="entry name" value="Nucleoside Triphosphate Pyrophosphohydrolase"/>
    <property type="match status" value="1"/>
</dbReference>
<evidence type="ECO:0000313" key="10">
    <source>
        <dbReference type="Proteomes" id="UP000295525"/>
    </source>
</evidence>
<dbReference type="GO" id="GO:0046872">
    <property type="term" value="F:metal ion binding"/>
    <property type="evidence" value="ECO:0007669"/>
    <property type="project" value="UniProtKB-KW"/>
</dbReference>
<comment type="caution">
    <text evidence="9">The sequence shown here is derived from an EMBL/GenBank/DDBJ whole genome shotgun (WGS) entry which is preliminary data.</text>
</comment>
<evidence type="ECO:0000256" key="6">
    <source>
        <dbReference type="ARBA" id="ARBA00023211"/>
    </source>
</evidence>
<comment type="cofactor">
    <cofactor evidence="1">
        <name>Mn(2+)</name>
        <dbReference type="ChEBI" id="CHEBI:29035"/>
    </cofactor>
</comment>
<keyword evidence="10" id="KW-1185">Reference proteome</keyword>
<keyword evidence="3" id="KW-0479">Metal-binding</keyword>
<evidence type="ECO:0000256" key="4">
    <source>
        <dbReference type="ARBA" id="ARBA00022801"/>
    </source>
</evidence>
<dbReference type="AlphaFoldDB" id="A0A4R3M3A2"/>
<keyword evidence="6" id="KW-0464">Manganese</keyword>
<dbReference type="NCBIfam" id="NF007980">
    <property type="entry name" value="PRK10707.1"/>
    <property type="match status" value="1"/>
</dbReference>
<dbReference type="InterPro" id="IPR015797">
    <property type="entry name" value="NUDIX_hydrolase-like_dom_sf"/>
</dbReference>
<dbReference type="Pfam" id="PF00293">
    <property type="entry name" value="NUDIX"/>
    <property type="match status" value="1"/>
</dbReference>
<dbReference type="CDD" id="cd03426">
    <property type="entry name" value="NUDIX_CoAse_Nudt7"/>
    <property type="match status" value="1"/>
</dbReference>
<reference evidence="9 10" key="1">
    <citation type="submission" date="2019-03" db="EMBL/GenBank/DDBJ databases">
        <title>Genomic Encyclopedia of Type Strains, Phase IV (KMG-IV): sequencing the most valuable type-strain genomes for metagenomic binning, comparative biology and taxonomic classification.</title>
        <authorList>
            <person name="Goeker M."/>
        </authorList>
    </citation>
    <scope>NUCLEOTIDE SEQUENCE [LARGE SCALE GENOMIC DNA]</scope>
    <source>
        <strain evidence="9 10">DSM 24591</strain>
    </source>
</reference>
<accession>A0A4R3M3A2</accession>
<dbReference type="PANTHER" id="PTHR12992">
    <property type="entry name" value="NUDIX HYDROLASE"/>
    <property type="match status" value="1"/>
</dbReference>
<dbReference type="PROSITE" id="PS51462">
    <property type="entry name" value="NUDIX"/>
    <property type="match status" value="1"/>
</dbReference>
<dbReference type="SUPFAM" id="SSF55811">
    <property type="entry name" value="Nudix"/>
    <property type="match status" value="1"/>
</dbReference>
<evidence type="ECO:0000256" key="5">
    <source>
        <dbReference type="ARBA" id="ARBA00022842"/>
    </source>
</evidence>
<organism evidence="9 10">
    <name type="scientific">Paralcaligenes ureilyticus</name>
    <dbReference type="NCBI Taxonomy" id="627131"/>
    <lineage>
        <taxon>Bacteria</taxon>
        <taxon>Pseudomonadati</taxon>
        <taxon>Pseudomonadota</taxon>
        <taxon>Betaproteobacteria</taxon>
        <taxon>Burkholderiales</taxon>
        <taxon>Alcaligenaceae</taxon>
        <taxon>Paralcaligenes</taxon>
    </lineage>
</organism>
<feature type="domain" description="Nudix hydrolase" evidence="8">
    <location>
        <begin position="79"/>
        <end position="212"/>
    </location>
</feature>
<dbReference type="Proteomes" id="UP000295525">
    <property type="component" value="Unassembled WGS sequence"/>
</dbReference>
<gene>
    <name evidence="9" type="ORF">EDC26_107180</name>
</gene>